<name>A0AAD6B7Z0_9TELE</name>
<comment type="caution">
    <text evidence="1">The sequence shown here is derived from an EMBL/GenBank/DDBJ whole genome shotgun (WGS) entry which is preliminary data.</text>
</comment>
<protein>
    <recommendedName>
        <fullName evidence="3">Nuclease HARBI1</fullName>
    </recommendedName>
</protein>
<keyword evidence="2" id="KW-1185">Reference proteome</keyword>
<sequence>MGVHRTTVGEVVTAVSDALARLLDHFVTFPTDGQIAKVKQKFFLLGDMPNTIGVIDCTHVHIQAPRQ</sequence>
<feature type="non-terminal residue" evidence="1">
    <location>
        <position position="67"/>
    </location>
</feature>
<dbReference type="Proteomes" id="UP001219934">
    <property type="component" value="Unassembled WGS sequence"/>
</dbReference>
<dbReference type="AlphaFoldDB" id="A0AAD6B7Z0"/>
<dbReference type="EMBL" id="JAPTMU010000009">
    <property type="protein sequence ID" value="KAJ4938468.1"/>
    <property type="molecule type" value="Genomic_DNA"/>
</dbReference>
<evidence type="ECO:0000313" key="2">
    <source>
        <dbReference type="Proteomes" id="UP001219934"/>
    </source>
</evidence>
<accession>A0AAD6B7Z0</accession>
<reference evidence="1" key="1">
    <citation type="submission" date="2022-11" db="EMBL/GenBank/DDBJ databases">
        <title>Chromosome-level genome of Pogonophryne albipinna.</title>
        <authorList>
            <person name="Jo E."/>
        </authorList>
    </citation>
    <scope>NUCLEOTIDE SEQUENCE</scope>
    <source>
        <strain evidence="1">SGF0006</strain>
        <tissue evidence="1">Muscle</tissue>
    </source>
</reference>
<organism evidence="1 2">
    <name type="scientific">Pogonophryne albipinna</name>
    <dbReference type="NCBI Taxonomy" id="1090488"/>
    <lineage>
        <taxon>Eukaryota</taxon>
        <taxon>Metazoa</taxon>
        <taxon>Chordata</taxon>
        <taxon>Craniata</taxon>
        <taxon>Vertebrata</taxon>
        <taxon>Euteleostomi</taxon>
        <taxon>Actinopterygii</taxon>
        <taxon>Neopterygii</taxon>
        <taxon>Teleostei</taxon>
        <taxon>Neoteleostei</taxon>
        <taxon>Acanthomorphata</taxon>
        <taxon>Eupercaria</taxon>
        <taxon>Perciformes</taxon>
        <taxon>Notothenioidei</taxon>
        <taxon>Pogonophryne</taxon>
    </lineage>
</organism>
<proteinExistence type="predicted"/>
<evidence type="ECO:0008006" key="3">
    <source>
        <dbReference type="Google" id="ProtNLM"/>
    </source>
</evidence>
<evidence type="ECO:0000313" key="1">
    <source>
        <dbReference type="EMBL" id="KAJ4938468.1"/>
    </source>
</evidence>
<gene>
    <name evidence="1" type="ORF">JOQ06_003087</name>
</gene>